<evidence type="ECO:0000313" key="4">
    <source>
        <dbReference type="Proteomes" id="UP001501427"/>
    </source>
</evidence>
<evidence type="ECO:0000313" key="1">
    <source>
        <dbReference type="EMBL" id="GAA0587658.1"/>
    </source>
</evidence>
<accession>A0A7W7N249</accession>
<proteinExistence type="predicted"/>
<dbReference type="RefSeq" id="WP_184889727.1">
    <property type="nucleotide sequence ID" value="NZ_BAAAHD010000065.1"/>
</dbReference>
<keyword evidence="4" id="KW-1185">Reference proteome</keyword>
<evidence type="ECO:0000313" key="2">
    <source>
        <dbReference type="EMBL" id="MBB4778612.1"/>
    </source>
</evidence>
<sequence>MTSPGDEDRHGGAGAMGALHELRLERWGMDRPPLATIGEAAGFVDDVGFALLFGDADATFPALREAARDDASARLPAGWGEDLDRMWAWKDELPVLGRAWVGRFVLGRQSLLSPRLLSLLLPCAREGDPVVPDLSATARTVLARVAAEGPTSMRAIRQDLGLNSRSAQKVLDELGRALLVTNYGTVQDGPGWPSCVIETTARAFPDPDPRPAAERRGDAALVLLDAMVEADARQLSRAFRWPRREAKDVLERLTRAGLAEPVAEGRYRTR</sequence>
<organism evidence="2 3">
    <name type="scientific">Actinomadura livida</name>
    <dbReference type="NCBI Taxonomy" id="79909"/>
    <lineage>
        <taxon>Bacteria</taxon>
        <taxon>Bacillati</taxon>
        <taxon>Actinomycetota</taxon>
        <taxon>Actinomycetes</taxon>
        <taxon>Streptosporangiales</taxon>
        <taxon>Thermomonosporaceae</taxon>
        <taxon>Actinomadura</taxon>
    </lineage>
</organism>
<protein>
    <submittedName>
        <fullName evidence="2">Uncharacterized protein</fullName>
    </submittedName>
</protein>
<dbReference type="EMBL" id="JACHMV010000001">
    <property type="protein sequence ID" value="MBB4778612.1"/>
    <property type="molecule type" value="Genomic_DNA"/>
</dbReference>
<name>A0A7W7N249_9ACTN</name>
<dbReference type="Proteomes" id="UP001501427">
    <property type="component" value="Unassembled WGS sequence"/>
</dbReference>
<comment type="caution">
    <text evidence="2">The sequence shown here is derived from an EMBL/GenBank/DDBJ whole genome shotgun (WGS) entry which is preliminary data.</text>
</comment>
<reference evidence="1" key="4">
    <citation type="submission" date="2023-12" db="EMBL/GenBank/DDBJ databases">
        <authorList>
            <person name="Sun Q."/>
            <person name="Inoue M."/>
        </authorList>
    </citation>
    <scope>NUCLEOTIDE SEQUENCE</scope>
    <source>
        <strain evidence="1">JCM 10667</strain>
    </source>
</reference>
<reference evidence="1" key="1">
    <citation type="journal article" date="2014" name="Int. J. Syst. Evol. Microbiol.">
        <title>Complete genome of a new Firmicutes species belonging to the dominant human colonic microbiota ('Ruminococcus bicirculans') reveals two chromosomes and a selective capacity to utilize plant glucans.</title>
        <authorList>
            <consortium name="NISC Comparative Sequencing Program"/>
            <person name="Wegmann U."/>
            <person name="Louis P."/>
            <person name="Goesmann A."/>
            <person name="Henrissat B."/>
            <person name="Duncan S.H."/>
            <person name="Flint H.J."/>
        </authorList>
    </citation>
    <scope>NUCLEOTIDE SEQUENCE</scope>
    <source>
        <strain evidence="1">JCM 10667</strain>
    </source>
</reference>
<gene>
    <name evidence="2" type="ORF">F4557_007030</name>
    <name evidence="1" type="ORF">GCM10009546_57540</name>
</gene>
<dbReference type="Pfam" id="PF24741">
    <property type="entry name" value="AlkZ-rel"/>
    <property type="match status" value="1"/>
</dbReference>
<evidence type="ECO:0000313" key="3">
    <source>
        <dbReference type="Proteomes" id="UP000549343"/>
    </source>
</evidence>
<dbReference type="Proteomes" id="UP000549343">
    <property type="component" value="Unassembled WGS sequence"/>
</dbReference>
<dbReference type="AlphaFoldDB" id="A0A7W7N249"/>
<reference evidence="4" key="2">
    <citation type="journal article" date="2019" name="Int. J. Syst. Evol. Microbiol.">
        <title>The Global Catalogue of Microorganisms (GCM) 10K type strain sequencing project: providing services to taxonomists for standard genome sequencing and annotation.</title>
        <authorList>
            <consortium name="The Broad Institute Genomics Platform"/>
            <consortium name="The Broad Institute Genome Sequencing Center for Infectious Disease"/>
            <person name="Wu L."/>
            <person name="Ma J."/>
        </authorList>
    </citation>
    <scope>NUCLEOTIDE SEQUENCE [LARGE SCALE GENOMIC DNA]</scope>
    <source>
        <strain evidence="4">JCM 10667</strain>
    </source>
</reference>
<dbReference type="EMBL" id="BAAAHD010000065">
    <property type="protein sequence ID" value="GAA0587658.1"/>
    <property type="molecule type" value="Genomic_DNA"/>
</dbReference>
<reference evidence="2 3" key="3">
    <citation type="submission" date="2020-08" db="EMBL/GenBank/DDBJ databases">
        <title>Sequencing the genomes of 1000 actinobacteria strains.</title>
        <authorList>
            <person name="Klenk H.-P."/>
        </authorList>
    </citation>
    <scope>NUCLEOTIDE SEQUENCE [LARGE SCALE GENOMIC DNA]</scope>
    <source>
        <strain evidence="2 3">DSM 44772</strain>
    </source>
</reference>
<dbReference type="InterPro" id="IPR056298">
    <property type="entry name" value="AlkZ-rel"/>
</dbReference>